<evidence type="ECO:0000256" key="3">
    <source>
        <dbReference type="ARBA" id="ARBA00022448"/>
    </source>
</evidence>
<dbReference type="GO" id="GO:0000064">
    <property type="term" value="F:L-ornithine transmembrane transporter activity"/>
    <property type="evidence" value="ECO:0007669"/>
    <property type="project" value="TreeGrafter"/>
</dbReference>
<evidence type="ECO:0000313" key="12">
    <source>
        <dbReference type="Proteomes" id="UP000267251"/>
    </source>
</evidence>
<evidence type="ECO:0000256" key="8">
    <source>
        <dbReference type="ARBA" id="ARBA00023136"/>
    </source>
</evidence>
<keyword evidence="4 9" id="KW-0812">Transmembrane</keyword>
<dbReference type="PROSITE" id="PS50920">
    <property type="entry name" value="SOLCAR"/>
    <property type="match status" value="3"/>
</dbReference>
<evidence type="ECO:0000256" key="9">
    <source>
        <dbReference type="PROSITE-ProRule" id="PRU00282"/>
    </source>
</evidence>
<keyword evidence="6" id="KW-1133">Transmembrane helix</keyword>
<comment type="subcellular location">
    <subcellularLocation>
        <location evidence="1">Mitochondrion membrane</location>
        <topology evidence="1">Multi-pass membrane protein</topology>
    </subcellularLocation>
</comment>
<dbReference type="PANTHER" id="PTHR45624">
    <property type="entry name" value="MITOCHONDRIAL BASIC AMINO ACIDS TRANSPORTER-RELATED"/>
    <property type="match status" value="1"/>
</dbReference>
<feature type="non-terminal residue" evidence="11">
    <location>
        <position position="288"/>
    </location>
</feature>
<dbReference type="GO" id="GO:1990575">
    <property type="term" value="P:mitochondrial L-ornithine transmembrane transport"/>
    <property type="evidence" value="ECO:0007669"/>
    <property type="project" value="TreeGrafter"/>
</dbReference>
<feature type="non-terminal residue" evidence="11">
    <location>
        <position position="1"/>
    </location>
</feature>
<dbReference type="AlphaFoldDB" id="A0A4P9Y3N7"/>
<reference evidence="12" key="1">
    <citation type="journal article" date="2018" name="Nat. Microbiol.">
        <title>Leveraging single-cell genomics to expand the fungal tree of life.</title>
        <authorList>
            <person name="Ahrendt S.R."/>
            <person name="Quandt C.A."/>
            <person name="Ciobanu D."/>
            <person name="Clum A."/>
            <person name="Salamov A."/>
            <person name="Andreopoulos B."/>
            <person name="Cheng J.F."/>
            <person name="Woyke T."/>
            <person name="Pelin A."/>
            <person name="Henrissat B."/>
            <person name="Reynolds N.K."/>
            <person name="Benny G.L."/>
            <person name="Smith M.E."/>
            <person name="James T.Y."/>
            <person name="Grigoriev I.V."/>
        </authorList>
    </citation>
    <scope>NUCLEOTIDE SEQUENCE [LARGE SCALE GENOMIC DNA]</scope>
</reference>
<name>A0A4P9Y3N7_9FUNG</name>
<evidence type="ECO:0000256" key="2">
    <source>
        <dbReference type="ARBA" id="ARBA00006375"/>
    </source>
</evidence>
<feature type="repeat" description="Solcar" evidence="9">
    <location>
        <begin position="100"/>
        <end position="191"/>
    </location>
</feature>
<evidence type="ECO:0000313" key="11">
    <source>
        <dbReference type="EMBL" id="RKP13262.1"/>
    </source>
</evidence>
<dbReference type="PRINTS" id="PR00926">
    <property type="entry name" value="MITOCARRIER"/>
</dbReference>
<evidence type="ECO:0000256" key="1">
    <source>
        <dbReference type="ARBA" id="ARBA00004225"/>
    </source>
</evidence>
<dbReference type="SUPFAM" id="SSF103506">
    <property type="entry name" value="Mitochondrial carrier"/>
    <property type="match status" value="1"/>
</dbReference>
<protein>
    <submittedName>
        <fullName evidence="11">Mitochondrial carrier</fullName>
    </submittedName>
</protein>
<feature type="repeat" description="Solcar" evidence="9">
    <location>
        <begin position="6"/>
        <end position="90"/>
    </location>
</feature>
<dbReference type="GO" id="GO:0031966">
    <property type="term" value="C:mitochondrial membrane"/>
    <property type="evidence" value="ECO:0007669"/>
    <property type="project" value="UniProtKB-SubCell"/>
</dbReference>
<dbReference type="InterPro" id="IPR018108">
    <property type="entry name" value="MCP_transmembrane"/>
</dbReference>
<evidence type="ECO:0000256" key="4">
    <source>
        <dbReference type="ARBA" id="ARBA00022692"/>
    </source>
</evidence>
<organism evidence="11 12">
    <name type="scientific">Piptocephalis cylindrospora</name>
    <dbReference type="NCBI Taxonomy" id="1907219"/>
    <lineage>
        <taxon>Eukaryota</taxon>
        <taxon>Fungi</taxon>
        <taxon>Fungi incertae sedis</taxon>
        <taxon>Zoopagomycota</taxon>
        <taxon>Zoopagomycotina</taxon>
        <taxon>Zoopagomycetes</taxon>
        <taxon>Zoopagales</taxon>
        <taxon>Piptocephalidaceae</taxon>
        <taxon>Piptocephalis</taxon>
    </lineage>
</organism>
<keyword evidence="8 9" id="KW-0472">Membrane</keyword>
<dbReference type="Pfam" id="PF00153">
    <property type="entry name" value="Mito_carr"/>
    <property type="match status" value="3"/>
</dbReference>
<proteinExistence type="inferred from homology"/>
<dbReference type="Gene3D" id="1.50.40.10">
    <property type="entry name" value="Mitochondrial carrier domain"/>
    <property type="match status" value="2"/>
</dbReference>
<evidence type="ECO:0000256" key="5">
    <source>
        <dbReference type="ARBA" id="ARBA00022737"/>
    </source>
</evidence>
<dbReference type="PANTHER" id="PTHR45624:SF45">
    <property type="entry name" value="MITOCHONDRIAL CARRIER"/>
    <property type="match status" value="1"/>
</dbReference>
<dbReference type="InterPro" id="IPR023395">
    <property type="entry name" value="MCP_dom_sf"/>
</dbReference>
<gene>
    <name evidence="11" type="ORF">BJ684DRAFT_5558</name>
</gene>
<dbReference type="OrthoDB" id="14252at2759"/>
<evidence type="ECO:0000256" key="7">
    <source>
        <dbReference type="ARBA" id="ARBA00023128"/>
    </source>
</evidence>
<dbReference type="InterPro" id="IPR002067">
    <property type="entry name" value="MCP"/>
</dbReference>
<evidence type="ECO:0000256" key="6">
    <source>
        <dbReference type="ARBA" id="ARBA00022989"/>
    </source>
</evidence>
<keyword evidence="12" id="KW-1185">Reference proteome</keyword>
<accession>A0A4P9Y3N7</accession>
<dbReference type="InterPro" id="IPR050567">
    <property type="entry name" value="Mitochondrial_Carrier"/>
</dbReference>
<dbReference type="Proteomes" id="UP000267251">
    <property type="component" value="Unassembled WGS sequence"/>
</dbReference>
<comment type="similarity">
    <text evidence="2 10">Belongs to the mitochondrial carrier (TC 2.A.29) family.</text>
</comment>
<keyword evidence="3 10" id="KW-0813">Transport</keyword>
<sequence length="288" mass="30514">PSAPSVNGFHNFLAGSVAGMAQVVAGHPLDTIKTRLQLPGTHFRGAIDCVTQTVRQEGLLALYKGMGTPFVGISAVNALLFASYSRLKAIQVPEGSLGTLALYQIALAGAGAGAINSILVSPVELVKVRLQAQYSHRTTSARYTGPIDCVKNIFRESGWRRGIFRGFHITVLREIPGNAGFYAGFEGMKRALSRTKGTGEAGASTLGPASLVFSGACGGISYWTACYPLDVIKSHAQHMDGVLGPKYILDIARNIYREGGILGFYRGFTSAVLRGLPAAAATFTTFEL</sequence>
<keyword evidence="7" id="KW-0496">Mitochondrion</keyword>
<feature type="repeat" description="Solcar" evidence="9">
    <location>
        <begin position="209"/>
        <end position="288"/>
    </location>
</feature>
<dbReference type="EMBL" id="KZ988066">
    <property type="protein sequence ID" value="RKP13262.1"/>
    <property type="molecule type" value="Genomic_DNA"/>
</dbReference>
<evidence type="ECO:0000256" key="10">
    <source>
        <dbReference type="RuleBase" id="RU000488"/>
    </source>
</evidence>
<keyword evidence="5" id="KW-0677">Repeat</keyword>